<evidence type="ECO:0000256" key="4">
    <source>
        <dbReference type="ARBA" id="ARBA00022692"/>
    </source>
</evidence>
<keyword evidence="10 12" id="KW-0472">Membrane</keyword>
<keyword evidence="7" id="KW-0560">Oxidoreductase</keyword>
<reference evidence="14 15" key="1">
    <citation type="journal article" date="2018" name="Front. Microbiol.">
        <title>Hydrolytic Capabilities as a Key to Environmental Success: Chitinolytic and Cellulolytic Acidobacteria From Acidic Sub-arctic Soils and Boreal Peatlands.</title>
        <authorList>
            <person name="Belova S.E."/>
            <person name="Ravin N.V."/>
            <person name="Pankratov T.A."/>
            <person name="Rakitin A.L."/>
            <person name="Ivanova A.A."/>
            <person name="Beletsky A.V."/>
            <person name="Mardanov A.V."/>
            <person name="Sinninghe Damste J.S."/>
            <person name="Dedysh S.N."/>
        </authorList>
    </citation>
    <scope>NUCLEOTIDE SEQUENCE [LARGE SCALE GENOMIC DNA]</scope>
    <source>
        <strain evidence="14 15">SBC82</strain>
    </source>
</reference>
<dbReference type="RefSeq" id="WP_114206507.1">
    <property type="nucleotide sequence ID" value="NZ_CP030840.1"/>
</dbReference>
<feature type="transmembrane region" description="Helical" evidence="12">
    <location>
        <begin position="28"/>
        <end position="47"/>
    </location>
</feature>
<evidence type="ECO:0000256" key="1">
    <source>
        <dbReference type="ARBA" id="ARBA00004141"/>
    </source>
</evidence>
<sequence>MTTLATETPIKTGETASLPTTQQKSEEFNWVFFVTIALFHLLALAAIAQSALHFRWSSVVVFLATWIVGQNVGIGMSYHRQLTHRGYVTPKWLEYLMAGCGTMALQGGPLYWVAVHRMHHQYTDKPGDPHSPRDGAWWSHMGWILSGSLHNESKVLSRYAPDLAKDSAHQWLSRFHWLPVTIVGVGLLLAGAAFGGWGCGISWALWGVFLRVTIGMHVTWLVNSATHMWGSRRFETRDDSTNNWLIALLTGGEGWHNNHHAHPVSARHGMAWYELDFNYMGIQLLELLGLARNVHALDAKAALAKSQGR</sequence>
<proteinExistence type="inferred from homology"/>
<keyword evidence="15" id="KW-1185">Reference proteome</keyword>
<evidence type="ECO:0000256" key="5">
    <source>
        <dbReference type="ARBA" id="ARBA00022832"/>
    </source>
</evidence>
<name>A0A2Z5FW42_9BACT</name>
<evidence type="ECO:0000256" key="7">
    <source>
        <dbReference type="ARBA" id="ARBA00023002"/>
    </source>
</evidence>
<dbReference type="EMBL" id="CP030840">
    <property type="protein sequence ID" value="AXC10982.1"/>
    <property type="molecule type" value="Genomic_DNA"/>
</dbReference>
<protein>
    <submittedName>
        <fullName evidence="14">Fatty acid desaturase</fullName>
    </submittedName>
</protein>
<dbReference type="GO" id="GO:0016717">
    <property type="term" value="F:oxidoreductase activity, acting on paired donors, with oxidation of a pair of donors resulting in the reduction of molecular oxygen to two molecules of water"/>
    <property type="evidence" value="ECO:0007669"/>
    <property type="project" value="InterPro"/>
</dbReference>
<dbReference type="KEGG" id="abas:ACPOL_1636"/>
<keyword evidence="3" id="KW-0444">Lipid biosynthesis</keyword>
<keyword evidence="6 12" id="KW-1133">Transmembrane helix</keyword>
<dbReference type="Pfam" id="PF00487">
    <property type="entry name" value="FA_desaturase"/>
    <property type="match status" value="1"/>
</dbReference>
<dbReference type="GO" id="GO:0006633">
    <property type="term" value="P:fatty acid biosynthetic process"/>
    <property type="evidence" value="ECO:0007669"/>
    <property type="project" value="UniProtKB-KW"/>
</dbReference>
<evidence type="ECO:0000313" key="14">
    <source>
        <dbReference type="EMBL" id="AXC10982.1"/>
    </source>
</evidence>
<dbReference type="PRINTS" id="PR00075">
    <property type="entry name" value="FACDDSATRASE"/>
</dbReference>
<evidence type="ECO:0000256" key="6">
    <source>
        <dbReference type="ARBA" id="ARBA00022989"/>
    </source>
</evidence>
<evidence type="ECO:0000256" key="11">
    <source>
        <dbReference type="ARBA" id="ARBA00023160"/>
    </source>
</evidence>
<keyword evidence="11" id="KW-0275">Fatty acid biosynthesis</keyword>
<dbReference type="PANTHER" id="PTHR11351">
    <property type="entry name" value="ACYL-COA DESATURASE"/>
    <property type="match status" value="1"/>
</dbReference>
<dbReference type="GO" id="GO:0016020">
    <property type="term" value="C:membrane"/>
    <property type="evidence" value="ECO:0007669"/>
    <property type="project" value="UniProtKB-SubCell"/>
</dbReference>
<dbReference type="AlphaFoldDB" id="A0A2Z5FW42"/>
<dbReference type="Proteomes" id="UP000253606">
    <property type="component" value="Chromosome"/>
</dbReference>
<evidence type="ECO:0000256" key="9">
    <source>
        <dbReference type="ARBA" id="ARBA00023098"/>
    </source>
</evidence>
<keyword evidence="5" id="KW-0276">Fatty acid metabolism</keyword>
<gene>
    <name evidence="14" type="ORF">ACPOL_1636</name>
</gene>
<feature type="transmembrane region" description="Helical" evidence="12">
    <location>
        <begin position="203"/>
        <end position="223"/>
    </location>
</feature>
<dbReference type="InterPro" id="IPR015876">
    <property type="entry name" value="Acyl-CoA_DS"/>
</dbReference>
<evidence type="ECO:0000313" key="15">
    <source>
        <dbReference type="Proteomes" id="UP000253606"/>
    </source>
</evidence>
<feature type="transmembrane region" description="Helical" evidence="12">
    <location>
        <begin position="92"/>
        <end position="115"/>
    </location>
</feature>
<feature type="domain" description="Fatty acid desaturase" evidence="13">
    <location>
        <begin position="60"/>
        <end position="276"/>
    </location>
</feature>
<feature type="transmembrane region" description="Helical" evidence="12">
    <location>
        <begin position="59"/>
        <end position="80"/>
    </location>
</feature>
<keyword evidence="9" id="KW-0443">Lipid metabolism</keyword>
<feature type="transmembrane region" description="Helical" evidence="12">
    <location>
        <begin position="175"/>
        <end position="197"/>
    </location>
</feature>
<accession>A0A2Z5FW42</accession>
<comment type="similarity">
    <text evidence="2">Belongs to the fatty acid desaturase type 2 family.</text>
</comment>
<evidence type="ECO:0000256" key="3">
    <source>
        <dbReference type="ARBA" id="ARBA00022516"/>
    </source>
</evidence>
<evidence type="ECO:0000256" key="12">
    <source>
        <dbReference type="SAM" id="Phobius"/>
    </source>
</evidence>
<evidence type="ECO:0000256" key="8">
    <source>
        <dbReference type="ARBA" id="ARBA00023004"/>
    </source>
</evidence>
<dbReference type="InterPro" id="IPR005804">
    <property type="entry name" value="FA_desaturase_dom"/>
</dbReference>
<comment type="subcellular location">
    <subcellularLocation>
        <location evidence="1">Membrane</location>
        <topology evidence="1">Multi-pass membrane protein</topology>
    </subcellularLocation>
</comment>
<evidence type="ECO:0000256" key="10">
    <source>
        <dbReference type="ARBA" id="ARBA00023136"/>
    </source>
</evidence>
<keyword evidence="4 12" id="KW-0812">Transmembrane</keyword>
<dbReference type="OrthoDB" id="9768289at2"/>
<organism evidence="14 15">
    <name type="scientific">Acidisarcina polymorpha</name>
    <dbReference type="NCBI Taxonomy" id="2211140"/>
    <lineage>
        <taxon>Bacteria</taxon>
        <taxon>Pseudomonadati</taxon>
        <taxon>Acidobacteriota</taxon>
        <taxon>Terriglobia</taxon>
        <taxon>Terriglobales</taxon>
        <taxon>Acidobacteriaceae</taxon>
        <taxon>Acidisarcina</taxon>
    </lineage>
</organism>
<evidence type="ECO:0000259" key="13">
    <source>
        <dbReference type="Pfam" id="PF00487"/>
    </source>
</evidence>
<dbReference type="PANTHER" id="PTHR11351:SF31">
    <property type="entry name" value="DESATURASE 1, ISOFORM A-RELATED"/>
    <property type="match status" value="1"/>
</dbReference>
<evidence type="ECO:0000256" key="2">
    <source>
        <dbReference type="ARBA" id="ARBA00008749"/>
    </source>
</evidence>
<keyword evidence="8" id="KW-0408">Iron</keyword>
<dbReference type="CDD" id="cd03505">
    <property type="entry name" value="Delta9-FADS-like"/>
    <property type="match status" value="1"/>
</dbReference>